<dbReference type="PANTHER" id="PTHR42751">
    <property type="entry name" value="SODIUM/HYDROGEN EXCHANGER FAMILY/TRKA DOMAIN PROTEIN"/>
    <property type="match status" value="1"/>
</dbReference>
<dbReference type="InterPro" id="IPR038770">
    <property type="entry name" value="Na+/solute_symporter_sf"/>
</dbReference>
<dbReference type="Gene3D" id="3.40.50.720">
    <property type="entry name" value="NAD(P)-binding Rossmann-like Domain"/>
    <property type="match status" value="1"/>
</dbReference>
<keyword evidence="5 7" id="KW-1133">Transmembrane helix</keyword>
<dbReference type="PATRIC" id="fig|1123069.3.peg.1362"/>
<dbReference type="InterPro" id="IPR006153">
    <property type="entry name" value="Cation/H_exchanger_TM"/>
</dbReference>
<gene>
    <name evidence="10" type="ORF">ruthe_01390</name>
</gene>
<dbReference type="RefSeq" id="WP_021097482.1">
    <property type="nucleotide sequence ID" value="NZ_KE557320.1"/>
</dbReference>
<accession>S9SJR9</accession>
<keyword evidence="3" id="KW-0813">Transport</keyword>
<dbReference type="InterPro" id="IPR036291">
    <property type="entry name" value="NAD(P)-bd_dom_sf"/>
</dbReference>
<feature type="transmembrane region" description="Helical" evidence="7">
    <location>
        <begin position="300"/>
        <end position="322"/>
    </location>
</feature>
<feature type="transmembrane region" description="Helical" evidence="7">
    <location>
        <begin position="119"/>
        <end position="138"/>
    </location>
</feature>
<feature type="transmembrane region" description="Helical" evidence="7">
    <location>
        <begin position="87"/>
        <end position="113"/>
    </location>
</feature>
<dbReference type="Pfam" id="PF00999">
    <property type="entry name" value="Na_H_Exchanger"/>
    <property type="match status" value="1"/>
</dbReference>
<evidence type="ECO:0000256" key="3">
    <source>
        <dbReference type="ARBA" id="ARBA00022448"/>
    </source>
</evidence>
<feature type="transmembrane region" description="Helical" evidence="7">
    <location>
        <begin position="12"/>
        <end position="28"/>
    </location>
</feature>
<dbReference type="STRING" id="1123069.ruthe_01390"/>
<evidence type="ECO:0000256" key="7">
    <source>
        <dbReference type="SAM" id="Phobius"/>
    </source>
</evidence>
<feature type="transmembrane region" description="Helical" evidence="7">
    <location>
        <begin position="360"/>
        <end position="379"/>
    </location>
</feature>
<feature type="transmembrane region" description="Helical" evidence="7">
    <location>
        <begin position="329"/>
        <end position="354"/>
    </location>
</feature>
<dbReference type="HOGENOM" id="CLU_005126_9_0_5"/>
<comment type="caution">
    <text evidence="10">The sequence shown here is derived from an EMBL/GenBank/DDBJ whole genome shotgun (WGS) entry which is preliminary data.</text>
</comment>
<evidence type="ECO:0000256" key="4">
    <source>
        <dbReference type="ARBA" id="ARBA00022692"/>
    </source>
</evidence>
<proteinExistence type="inferred from homology"/>
<protein>
    <submittedName>
        <fullName evidence="10">Transporter, CPA2 family</fullName>
    </submittedName>
</protein>
<keyword evidence="11" id="KW-1185">Reference proteome</keyword>
<evidence type="ECO:0000256" key="5">
    <source>
        <dbReference type="ARBA" id="ARBA00022989"/>
    </source>
</evidence>
<feature type="domain" description="RCK N-terminal" evidence="9">
    <location>
        <begin position="418"/>
        <end position="535"/>
    </location>
</feature>
<feature type="transmembrane region" description="Helical" evidence="7">
    <location>
        <begin position="187"/>
        <end position="210"/>
    </location>
</feature>
<dbReference type="Proteomes" id="UP000015346">
    <property type="component" value="Unassembled WGS sequence"/>
</dbReference>
<dbReference type="AlphaFoldDB" id="S9SJR9"/>
<organism evidence="10 11">
    <name type="scientific">Rubellimicrobium thermophilum DSM 16684</name>
    <dbReference type="NCBI Taxonomy" id="1123069"/>
    <lineage>
        <taxon>Bacteria</taxon>
        <taxon>Pseudomonadati</taxon>
        <taxon>Pseudomonadota</taxon>
        <taxon>Alphaproteobacteria</taxon>
        <taxon>Rhodobacterales</taxon>
        <taxon>Roseobacteraceae</taxon>
        <taxon>Rubellimicrobium</taxon>
    </lineage>
</organism>
<feature type="transmembrane region" description="Helical" evidence="7">
    <location>
        <begin position="58"/>
        <end position="75"/>
    </location>
</feature>
<comment type="subcellular location">
    <subcellularLocation>
        <location evidence="1">Membrane</location>
        <topology evidence="1">Multi-pass membrane protein</topology>
    </subcellularLocation>
</comment>
<dbReference type="Pfam" id="PF02254">
    <property type="entry name" value="TrkA_N"/>
    <property type="match status" value="1"/>
</dbReference>
<evidence type="ECO:0000259" key="9">
    <source>
        <dbReference type="Pfam" id="PF02254"/>
    </source>
</evidence>
<evidence type="ECO:0000259" key="8">
    <source>
        <dbReference type="Pfam" id="PF00999"/>
    </source>
</evidence>
<feature type="domain" description="Cation/H+ exchanger transmembrane" evidence="8">
    <location>
        <begin position="17"/>
        <end position="379"/>
    </location>
</feature>
<dbReference type="GO" id="GO:0006813">
    <property type="term" value="P:potassium ion transport"/>
    <property type="evidence" value="ECO:0007669"/>
    <property type="project" value="InterPro"/>
</dbReference>
<name>S9SJR9_9RHOB</name>
<evidence type="ECO:0000256" key="1">
    <source>
        <dbReference type="ARBA" id="ARBA00004141"/>
    </source>
</evidence>
<dbReference type="GO" id="GO:0015297">
    <property type="term" value="F:antiporter activity"/>
    <property type="evidence" value="ECO:0007669"/>
    <property type="project" value="InterPro"/>
</dbReference>
<dbReference type="GO" id="GO:0016020">
    <property type="term" value="C:membrane"/>
    <property type="evidence" value="ECO:0007669"/>
    <property type="project" value="UniProtKB-SubCell"/>
</dbReference>
<keyword evidence="4 7" id="KW-0812">Transmembrane</keyword>
<sequence>MEAAADHVFREMAVLILLAAVVGLAGLLMRQPLVVGFIAVGILAGPDMFGIAQSTAPIEVLSQISIAVLLFLVGLKLDLGLVRSLGAVSLATGLGQVGFTAGIGFLLCLALGLDAVTSLYVAVALTFSSTIIIVKLLSDKREITALHGRIALGFLIVQDIVVVLAMVVLSALGISAGEGEAGSPADIARVLLGGFAMVAAVVLFAQRAASPILTALARSPELMVVAAVGWAAGLAAAGEWIGFGKELGGLLAGVSLASTPFRDAIGSRLSSLRDFLLLFFFIALGMRIDLSNLGAQLGPALVLSVFVLVGNPLIVMAIMGFMGYRRRTGFLAGLTVAQISEFSLIFMAMGVALGHVREEAMGLVTLVGLVTIALSVYMITWSHPLYDRLAPLLRPFERRRPFREEAEEHAPRTREFDVILFGLGRYGSAIGERLAARGHSVLGVDFDPEALRSWRAKGHAGMFGDITDPDFPAHLPLAGARVVVSAVPRSTGDLTAADPQMALLHGLRSAAFGGQVVLSADSEEAARTFLHEGATLMLEPFRDAAEQAAERIGLLLDPPSDDRTAA</sequence>
<feature type="transmembrane region" description="Helical" evidence="7">
    <location>
        <begin position="150"/>
        <end position="175"/>
    </location>
</feature>
<feature type="transmembrane region" description="Helical" evidence="7">
    <location>
        <begin position="272"/>
        <end position="288"/>
    </location>
</feature>
<feature type="transmembrane region" description="Helical" evidence="7">
    <location>
        <begin position="222"/>
        <end position="241"/>
    </location>
</feature>
<evidence type="ECO:0000256" key="2">
    <source>
        <dbReference type="ARBA" id="ARBA00005551"/>
    </source>
</evidence>
<evidence type="ECO:0000313" key="11">
    <source>
        <dbReference type="Proteomes" id="UP000015346"/>
    </source>
</evidence>
<dbReference type="InterPro" id="IPR003148">
    <property type="entry name" value="RCK_N"/>
</dbReference>
<dbReference type="EMBL" id="AOLV01000010">
    <property type="protein sequence ID" value="EPX86574.1"/>
    <property type="molecule type" value="Genomic_DNA"/>
</dbReference>
<keyword evidence="6 7" id="KW-0472">Membrane</keyword>
<dbReference type="OrthoDB" id="9781411at2"/>
<dbReference type="Gene3D" id="1.20.1530.20">
    <property type="match status" value="1"/>
</dbReference>
<dbReference type="GO" id="GO:1902600">
    <property type="term" value="P:proton transmembrane transport"/>
    <property type="evidence" value="ECO:0007669"/>
    <property type="project" value="InterPro"/>
</dbReference>
<evidence type="ECO:0000256" key="6">
    <source>
        <dbReference type="ARBA" id="ARBA00023136"/>
    </source>
</evidence>
<comment type="similarity">
    <text evidence="2">Belongs to the monovalent cation:proton antiporter 2 (CPA2) transporter (TC 2.A.37) family.</text>
</comment>
<dbReference type="SUPFAM" id="SSF51735">
    <property type="entry name" value="NAD(P)-binding Rossmann-fold domains"/>
    <property type="match status" value="1"/>
</dbReference>
<dbReference type="PANTHER" id="PTHR42751:SF3">
    <property type="entry name" value="SODIUM_GLUTAMATE SYMPORTER"/>
    <property type="match status" value="1"/>
</dbReference>
<evidence type="ECO:0000313" key="10">
    <source>
        <dbReference type="EMBL" id="EPX86574.1"/>
    </source>
</evidence>
<reference evidence="10 11" key="1">
    <citation type="journal article" date="2013" name="Stand. Genomic Sci.">
        <title>Genome sequence of the reddish-pigmented Rubellimicrobium thermophilum type strain (DSM 16684(T)), a member of the Roseobacter clade.</title>
        <authorList>
            <person name="Fiebig A."/>
            <person name="Riedel T."/>
            <person name="Gronow S."/>
            <person name="Petersen J."/>
            <person name="Klenk H.P."/>
            <person name="Goker M."/>
        </authorList>
    </citation>
    <scope>NUCLEOTIDE SEQUENCE [LARGE SCALE GENOMIC DNA]</scope>
    <source>
        <strain evidence="10 11">DSM 16684</strain>
    </source>
</reference>